<comment type="caution">
    <text evidence="2">The sequence shown here is derived from an EMBL/GenBank/DDBJ whole genome shotgun (WGS) entry which is preliminary data.</text>
</comment>
<evidence type="ECO:0000259" key="1">
    <source>
        <dbReference type="Pfam" id="PF02259"/>
    </source>
</evidence>
<keyword evidence="3" id="KW-1185">Reference proteome</keyword>
<name>A0A9W8LNY3_9FUNG</name>
<feature type="non-terminal residue" evidence="2">
    <location>
        <position position="193"/>
    </location>
</feature>
<protein>
    <recommendedName>
        <fullName evidence="1">PIK-related kinase FAT domain-containing protein</fullName>
    </recommendedName>
</protein>
<proteinExistence type="predicted"/>
<feature type="domain" description="PIK-related kinase FAT" evidence="1">
    <location>
        <begin position="50"/>
        <end position="180"/>
    </location>
</feature>
<reference evidence="2" key="1">
    <citation type="submission" date="2022-07" db="EMBL/GenBank/DDBJ databases">
        <title>Phylogenomic reconstructions and comparative analyses of Kickxellomycotina fungi.</title>
        <authorList>
            <person name="Reynolds N.K."/>
            <person name="Stajich J.E."/>
            <person name="Barry K."/>
            <person name="Grigoriev I.V."/>
            <person name="Crous P."/>
            <person name="Smith M.E."/>
        </authorList>
    </citation>
    <scope>NUCLEOTIDE SEQUENCE</scope>
    <source>
        <strain evidence="2">NRRL 1565</strain>
    </source>
</reference>
<gene>
    <name evidence="2" type="ORF">H4R20_007322</name>
</gene>
<dbReference type="Proteomes" id="UP001140094">
    <property type="component" value="Unassembled WGS sequence"/>
</dbReference>
<evidence type="ECO:0000313" key="3">
    <source>
        <dbReference type="Proteomes" id="UP001140094"/>
    </source>
</evidence>
<accession>A0A9W8LNY3</accession>
<sequence>MAHEIHAHMLGDVAMLGRHLEDVAPIGRARLAEMDEGGTGHDCNTLCGALDGLIERWHGRIANLPATYTAQEPVLALHTRLYDIMLEKIGQAADGSQCACASMVTRQSVRTRLQAAQLARAAGSRATAMGILTYAEVACARAAPAVLAAVQTEQAQILWDEGHAADAISVISRVVGGLSERLDIANGGDSDTA</sequence>
<dbReference type="InterPro" id="IPR003151">
    <property type="entry name" value="PIK-rel_kinase_FAT"/>
</dbReference>
<dbReference type="Pfam" id="PF02259">
    <property type="entry name" value="FAT"/>
    <property type="match status" value="1"/>
</dbReference>
<dbReference type="AlphaFoldDB" id="A0A9W8LNY3"/>
<dbReference type="EMBL" id="JANBUO010004021">
    <property type="protein sequence ID" value="KAJ2788708.1"/>
    <property type="molecule type" value="Genomic_DNA"/>
</dbReference>
<evidence type="ECO:0000313" key="2">
    <source>
        <dbReference type="EMBL" id="KAJ2788708.1"/>
    </source>
</evidence>
<organism evidence="2 3">
    <name type="scientific">Coemansia guatemalensis</name>
    <dbReference type="NCBI Taxonomy" id="2761395"/>
    <lineage>
        <taxon>Eukaryota</taxon>
        <taxon>Fungi</taxon>
        <taxon>Fungi incertae sedis</taxon>
        <taxon>Zoopagomycota</taxon>
        <taxon>Kickxellomycotina</taxon>
        <taxon>Kickxellomycetes</taxon>
        <taxon>Kickxellales</taxon>
        <taxon>Kickxellaceae</taxon>
        <taxon>Coemansia</taxon>
    </lineage>
</organism>